<proteinExistence type="predicted"/>
<dbReference type="AlphaFoldDB" id="A0A2I4GA82"/>
<dbReference type="OrthoDB" id="1911782at2759"/>
<dbReference type="RefSeq" id="XP_018840785.1">
    <property type="nucleotide sequence ID" value="XM_018985240.2"/>
</dbReference>
<dbReference type="Gramene" id="Jr01_18330_p1">
    <property type="protein sequence ID" value="cds.Jr01_18330_p1"/>
    <property type="gene ID" value="Jr01_18330"/>
</dbReference>
<dbReference type="PANTHER" id="PTHR36017:SF1">
    <property type="entry name" value="EMBRYO DEFECTIVE 1381"/>
    <property type="match status" value="1"/>
</dbReference>
<keyword evidence="1" id="KW-1185">Reference proteome</keyword>
<dbReference type="Proteomes" id="UP000235220">
    <property type="component" value="Chromosome 1"/>
</dbReference>
<gene>
    <name evidence="2 3" type="primary">LOC109006074</name>
</gene>
<reference evidence="2 3" key="1">
    <citation type="submission" date="2025-04" db="UniProtKB">
        <authorList>
            <consortium name="RefSeq"/>
        </authorList>
    </citation>
    <scope>IDENTIFICATION</scope>
    <source>
        <tissue evidence="2 3">Leaves</tissue>
    </source>
</reference>
<protein>
    <submittedName>
        <fullName evidence="2 3">Uncharacterized protein LOC109006074</fullName>
    </submittedName>
</protein>
<evidence type="ECO:0000313" key="3">
    <source>
        <dbReference type="RefSeq" id="XP_035551642.1"/>
    </source>
</evidence>
<sequence length="563" mass="64031">MVNKSWRIIPRPLLETVLNNHAQHHRVPQPLILHGPRGVGKTTLVLERLLGEWNKGPHLTGYVDFAQSIKDHHPQFNQSFPWASWSNCPPPTLSNCRTLLEHTLESMVEKGVKLGSISSHQIFTSLNKWHGLSTALRRVIQDNSGVKNAVLDKVSGSVLWDRAVFVLAARCNAKEIDGVLGLSEKRKGLPMEEALYFREAIVALRLAKEVIKAQQGWRANAIAHLNRTGGFSRSLANSCTDWPCLLLELLSQAAEIDHFQPKLVINNIDVLRNATLDDDSSVCASLYHDSFIWRIIALGANERCLPVILVTSDSYYSYQAYMDFGFPDIFISREAFGWTPQQAKMHMVPDYFSHSEWAVVAEVLGPTPRHLFELYALKQSNHYQKMMGDESSTFEDIVDAYLAYLQITVVNPAMDRALGLLQKFAVDAQSGKISKDKLRFGAPWRHPPKTDDPTLCIEWAKLQLIDFVQSFINTEFGINYLADCSLEIFDDPSAVALVEVGLLYAQRDPSFIRPISRGIQRCLVRWLVQQQMQMSFQNLLQYLWQRIIRGRSYRHLMLEVGYK</sequence>
<dbReference type="RefSeq" id="XP_035551642.1">
    <property type="nucleotide sequence ID" value="XM_035695749.1"/>
</dbReference>
<evidence type="ECO:0000313" key="1">
    <source>
        <dbReference type="Proteomes" id="UP000235220"/>
    </source>
</evidence>
<dbReference type="KEGG" id="jre:109006074"/>
<dbReference type="STRING" id="51240.A0A2I4GA82"/>
<dbReference type="PANTHER" id="PTHR36017">
    <property type="entry name" value="EMBRYO DEFECTIVE 1381"/>
    <property type="match status" value="1"/>
</dbReference>
<evidence type="ECO:0000313" key="2">
    <source>
        <dbReference type="RefSeq" id="XP_018840785.1"/>
    </source>
</evidence>
<accession>A0A2I4GA82</accession>
<name>A0A2I4GA82_JUGRE</name>
<dbReference type="GeneID" id="109006074"/>
<organism evidence="1 2">
    <name type="scientific">Juglans regia</name>
    <name type="common">English walnut</name>
    <dbReference type="NCBI Taxonomy" id="51240"/>
    <lineage>
        <taxon>Eukaryota</taxon>
        <taxon>Viridiplantae</taxon>
        <taxon>Streptophyta</taxon>
        <taxon>Embryophyta</taxon>
        <taxon>Tracheophyta</taxon>
        <taxon>Spermatophyta</taxon>
        <taxon>Magnoliopsida</taxon>
        <taxon>eudicotyledons</taxon>
        <taxon>Gunneridae</taxon>
        <taxon>Pentapetalae</taxon>
        <taxon>rosids</taxon>
        <taxon>fabids</taxon>
        <taxon>Fagales</taxon>
        <taxon>Juglandaceae</taxon>
        <taxon>Juglans</taxon>
    </lineage>
</organism>